<dbReference type="GO" id="GO:0008168">
    <property type="term" value="F:methyltransferase activity"/>
    <property type="evidence" value="ECO:0007669"/>
    <property type="project" value="UniProtKB-KW"/>
</dbReference>
<dbReference type="SUPFAM" id="SSF53335">
    <property type="entry name" value="S-adenosyl-L-methionine-dependent methyltransferases"/>
    <property type="match status" value="1"/>
</dbReference>
<feature type="region of interest" description="Disordered" evidence="8">
    <location>
        <begin position="122"/>
        <end position="142"/>
    </location>
</feature>
<dbReference type="GO" id="GO:0034246">
    <property type="term" value="F:mitochondrial transcription factor activity"/>
    <property type="evidence" value="ECO:0007669"/>
    <property type="project" value="TreeGrafter"/>
</dbReference>
<name>A0AAD9ASC1_9PEZI</name>
<dbReference type="Gene3D" id="3.40.50.150">
    <property type="entry name" value="Vaccinia Virus protein VP39"/>
    <property type="match status" value="1"/>
</dbReference>
<evidence type="ECO:0000313" key="10">
    <source>
        <dbReference type="Proteomes" id="UP001243330"/>
    </source>
</evidence>
<evidence type="ECO:0000256" key="3">
    <source>
        <dbReference type="ARBA" id="ARBA00022603"/>
    </source>
</evidence>
<dbReference type="EMBL" id="JAQOWY010000051">
    <property type="protein sequence ID" value="KAK1853656.1"/>
    <property type="molecule type" value="Genomic_DNA"/>
</dbReference>
<sequence length="684" mass="76843">MQPHGQASLIAYQHTCWRIFLPRSHQSIIQTIVALRDKLYQHNKTCACIPLPMLLTFRHLRHRPAASPWLSIHPDRTLPRRSASSATKKTKRVTAKSKLSASILKETSPAATRLAETGVWETQATRKGRRGARGPPDQFPDADRARVNIVGDELCDDILKYIGPTLQRHEGCDLVDINPGAGLWSRKLHDVLKPRQHILMEPDASLYTSFLEPLLARPNTKLIPSSGLLWNELGSALAHVDNQTPRPKGPGITPERNDTLLVTANLSLFPKKRYGNFESIAGLVLFQLLNSIHTGQLFQKYGLVRMLVWTGSDDYQSILPKFIQARKKVAMEAEATCEWIAPVAVPDVTEQSGWYARDRWIDVDSTTATLARMKENGMAIPKGRKMESTKRAEPYVAGGKRYAGTMPPDIYRPYLDELEELAAEEKSGKITKESDLKKFKRLVTLRSMAKKHSAEPEVYKALLDELYDLGHLRQQGIPEKEISERERAWNEKVMALNKNEKIDFRLVKDNAHIFLQDPPVLLWDKRPYEPIAAKANEFYPNVGCTLLDIQPKAMHPLLREIGPESSRAGDLFELIQRSMMGASLDPVSKALERIWPGASDGILPHCPSLRDPARGGLPGSGQAELCPRMMNQEQWAELLEAFMSWPFRPRYEELIGRLTESSEPEDEDDDVGAGSSFSAAAALN</sequence>
<organism evidence="9 10">
    <name type="scientific">Colletotrichum chrysophilum</name>
    <dbReference type="NCBI Taxonomy" id="1836956"/>
    <lineage>
        <taxon>Eukaryota</taxon>
        <taxon>Fungi</taxon>
        <taxon>Dikarya</taxon>
        <taxon>Ascomycota</taxon>
        <taxon>Pezizomycotina</taxon>
        <taxon>Sordariomycetes</taxon>
        <taxon>Hypocreomycetidae</taxon>
        <taxon>Glomerellales</taxon>
        <taxon>Glomerellaceae</taxon>
        <taxon>Colletotrichum</taxon>
        <taxon>Colletotrichum gloeosporioides species complex</taxon>
    </lineage>
</organism>
<evidence type="ECO:0000256" key="5">
    <source>
        <dbReference type="ARBA" id="ARBA00022691"/>
    </source>
</evidence>
<dbReference type="GO" id="GO:0003723">
    <property type="term" value="F:RNA binding"/>
    <property type="evidence" value="ECO:0007669"/>
    <property type="project" value="UniProtKB-KW"/>
</dbReference>
<keyword evidence="5" id="KW-0949">S-adenosyl-L-methionine</keyword>
<dbReference type="InterPro" id="IPR001737">
    <property type="entry name" value="KsgA/Erm"/>
</dbReference>
<protein>
    <recommendedName>
        <fullName evidence="2">Mitochondrial transcription factor 1</fullName>
    </recommendedName>
</protein>
<dbReference type="InterPro" id="IPR023165">
    <property type="entry name" value="rRNA_Ade_diMease-like_C"/>
</dbReference>
<dbReference type="InterPro" id="IPR029063">
    <property type="entry name" value="SAM-dependent_MTases_sf"/>
</dbReference>
<evidence type="ECO:0000256" key="4">
    <source>
        <dbReference type="ARBA" id="ARBA00022679"/>
    </source>
</evidence>
<evidence type="ECO:0000256" key="2">
    <source>
        <dbReference type="ARBA" id="ARBA00013836"/>
    </source>
</evidence>
<evidence type="ECO:0000256" key="7">
    <source>
        <dbReference type="ARBA" id="ARBA00024915"/>
    </source>
</evidence>
<evidence type="ECO:0000256" key="8">
    <source>
        <dbReference type="SAM" id="MobiDB-lite"/>
    </source>
</evidence>
<keyword evidence="10" id="KW-1185">Reference proteome</keyword>
<feature type="region of interest" description="Disordered" evidence="8">
    <location>
        <begin position="659"/>
        <end position="684"/>
    </location>
</feature>
<evidence type="ECO:0000256" key="1">
    <source>
        <dbReference type="ARBA" id="ARBA00004173"/>
    </source>
</evidence>
<comment type="function">
    <text evidence="7">Mitochondrial transcription factor that confers selective promoter recognition on the core subunit of the yeast mitochondrial RNA polymerase. Interacts with DNA in a non-specific manner.</text>
</comment>
<dbReference type="PANTHER" id="PTHR11727">
    <property type="entry name" value="DIMETHYLADENOSINE TRANSFERASE"/>
    <property type="match status" value="1"/>
</dbReference>
<dbReference type="GO" id="GO:0005759">
    <property type="term" value="C:mitochondrial matrix"/>
    <property type="evidence" value="ECO:0007669"/>
    <property type="project" value="TreeGrafter"/>
</dbReference>
<gene>
    <name evidence="9" type="ORF">CCHR01_03757</name>
</gene>
<keyword evidence="4" id="KW-0808">Transferase</keyword>
<evidence type="ECO:0000256" key="6">
    <source>
        <dbReference type="ARBA" id="ARBA00022884"/>
    </source>
</evidence>
<dbReference type="Gene3D" id="1.10.8.100">
    <property type="entry name" value="Ribosomal RNA adenine dimethylase-like, domain 2"/>
    <property type="match status" value="1"/>
</dbReference>
<feature type="compositionally biased region" description="Low complexity" evidence="8">
    <location>
        <begin position="672"/>
        <end position="684"/>
    </location>
</feature>
<comment type="subcellular location">
    <subcellularLocation>
        <location evidence="1">Mitochondrion</location>
    </subcellularLocation>
</comment>
<dbReference type="GO" id="GO:0006391">
    <property type="term" value="P:transcription initiation at mitochondrial promoter"/>
    <property type="evidence" value="ECO:0007669"/>
    <property type="project" value="TreeGrafter"/>
</dbReference>
<keyword evidence="6" id="KW-0694">RNA-binding</keyword>
<evidence type="ECO:0000313" key="9">
    <source>
        <dbReference type="EMBL" id="KAK1853656.1"/>
    </source>
</evidence>
<dbReference type="AlphaFoldDB" id="A0AAD9ASC1"/>
<dbReference type="Proteomes" id="UP001243330">
    <property type="component" value="Unassembled WGS sequence"/>
</dbReference>
<dbReference type="GO" id="GO:0032259">
    <property type="term" value="P:methylation"/>
    <property type="evidence" value="ECO:0007669"/>
    <property type="project" value="UniProtKB-KW"/>
</dbReference>
<keyword evidence="3" id="KW-0489">Methyltransferase</keyword>
<proteinExistence type="predicted"/>
<dbReference type="PANTHER" id="PTHR11727:SF17">
    <property type="entry name" value="DIMETHYLADENOSINE TRANSFERASE 1, MITOCHONDRIAL"/>
    <property type="match status" value="1"/>
</dbReference>
<dbReference type="GO" id="GO:0034245">
    <property type="term" value="C:mitochondrial DNA-directed RNA polymerase complex"/>
    <property type="evidence" value="ECO:0007669"/>
    <property type="project" value="TreeGrafter"/>
</dbReference>
<feature type="compositionally biased region" description="Acidic residues" evidence="8">
    <location>
        <begin position="662"/>
        <end position="671"/>
    </location>
</feature>
<accession>A0AAD9ASC1</accession>
<comment type="caution">
    <text evidence="9">The sequence shown here is derived from an EMBL/GenBank/DDBJ whole genome shotgun (WGS) entry which is preliminary data.</text>
</comment>
<reference evidence="9" key="1">
    <citation type="submission" date="2023-01" db="EMBL/GenBank/DDBJ databases">
        <title>Colletotrichum chrysophilum M932 genome sequence.</title>
        <authorList>
            <person name="Baroncelli R."/>
        </authorList>
    </citation>
    <scope>NUCLEOTIDE SEQUENCE</scope>
    <source>
        <strain evidence="9">M932</strain>
    </source>
</reference>